<dbReference type="AlphaFoldDB" id="B9XDW7"/>
<dbReference type="Proteomes" id="UP000003688">
    <property type="component" value="Unassembled WGS sequence"/>
</dbReference>
<gene>
    <name evidence="1" type="ORF">Cflav_PD4521</name>
</gene>
<protein>
    <submittedName>
        <fullName evidence="1">Uncharacterized protein</fullName>
    </submittedName>
</protein>
<evidence type="ECO:0000313" key="2">
    <source>
        <dbReference type="Proteomes" id="UP000003688"/>
    </source>
</evidence>
<organism evidence="1 2">
    <name type="scientific">Pedosphaera parvula (strain Ellin514)</name>
    <dbReference type="NCBI Taxonomy" id="320771"/>
    <lineage>
        <taxon>Bacteria</taxon>
        <taxon>Pseudomonadati</taxon>
        <taxon>Verrucomicrobiota</taxon>
        <taxon>Pedosphaerae</taxon>
        <taxon>Pedosphaerales</taxon>
        <taxon>Pedosphaeraceae</taxon>
        <taxon>Pedosphaera</taxon>
    </lineage>
</organism>
<evidence type="ECO:0000313" key="1">
    <source>
        <dbReference type="EMBL" id="EEF61858.1"/>
    </source>
</evidence>
<keyword evidence="2" id="KW-1185">Reference proteome</keyword>
<sequence length="82" mass="9150">MLLFTSNSNLPAQGTPVYVSTANNYGTTRDVVTSGDYAYTASYDGRLQIYNISNRRARNSAVSLVEQKAFRQPNRKKSQLGR</sequence>
<proteinExistence type="predicted"/>
<dbReference type="RefSeq" id="WP_007414015.1">
    <property type="nucleotide sequence ID" value="NZ_ABOX02000007.1"/>
</dbReference>
<dbReference type="EMBL" id="ABOX02000007">
    <property type="protein sequence ID" value="EEF61858.1"/>
    <property type="molecule type" value="Genomic_DNA"/>
</dbReference>
<dbReference type="InterPro" id="IPR013211">
    <property type="entry name" value="LVIVD"/>
</dbReference>
<dbReference type="Pfam" id="PF08309">
    <property type="entry name" value="LVIVD"/>
    <property type="match status" value="1"/>
</dbReference>
<accession>B9XDW7</accession>
<comment type="caution">
    <text evidence="1">The sequence shown here is derived from an EMBL/GenBank/DDBJ whole genome shotgun (WGS) entry which is preliminary data.</text>
</comment>
<dbReference type="STRING" id="320771.Cflav_PD4521"/>
<name>B9XDW7_PEDPL</name>
<reference evidence="1 2" key="1">
    <citation type="journal article" date="2011" name="J. Bacteriol.">
        <title>Genome sequence of 'Pedosphaera parvula' Ellin514, an aerobic Verrucomicrobial isolate from pasture soil.</title>
        <authorList>
            <person name="Kant R."/>
            <person name="van Passel M.W."/>
            <person name="Sangwan P."/>
            <person name="Palva A."/>
            <person name="Lucas S."/>
            <person name="Copeland A."/>
            <person name="Lapidus A."/>
            <person name="Glavina Del Rio T."/>
            <person name="Dalin E."/>
            <person name="Tice H."/>
            <person name="Bruce D."/>
            <person name="Goodwin L."/>
            <person name="Pitluck S."/>
            <person name="Chertkov O."/>
            <person name="Larimer F.W."/>
            <person name="Land M.L."/>
            <person name="Hauser L."/>
            <person name="Brettin T.S."/>
            <person name="Detter J.C."/>
            <person name="Han S."/>
            <person name="de Vos W.M."/>
            <person name="Janssen P.H."/>
            <person name="Smidt H."/>
        </authorList>
    </citation>
    <scope>NUCLEOTIDE SEQUENCE [LARGE SCALE GENOMIC DNA]</scope>
    <source>
        <strain evidence="1 2">Ellin514</strain>
    </source>
</reference>